<feature type="compositionally biased region" description="Basic residues" evidence="3">
    <location>
        <begin position="271"/>
        <end position="285"/>
    </location>
</feature>
<dbReference type="PANTHER" id="PTHR34002:SF10">
    <property type="entry name" value="PUTATIVE-RELATED"/>
    <property type="match status" value="1"/>
</dbReference>
<evidence type="ECO:0000256" key="4">
    <source>
        <dbReference type="SAM" id="SignalP"/>
    </source>
</evidence>
<dbReference type="Gene3D" id="2.60.120.180">
    <property type="match status" value="1"/>
</dbReference>
<keyword evidence="2" id="KW-0378">Hydrolase</keyword>
<reference evidence="6" key="1">
    <citation type="journal article" date="2015" name="Genome Announc.">
        <title>Draft genome sequence of the cellulolytic fungus Chaetomium globosum.</title>
        <authorList>
            <person name="Cuomo C.A."/>
            <person name="Untereiner W.A."/>
            <person name="Ma L.-J."/>
            <person name="Grabherr M."/>
            <person name="Birren B.W."/>
        </authorList>
    </citation>
    <scope>NUCLEOTIDE SEQUENCE [LARGE SCALE GENOMIC DNA]</scope>
    <source>
        <strain evidence="6">ATCC 6205 / CBS 148.51 / DSM 1962 / NBRC 6347 / NRRL 1970</strain>
    </source>
</reference>
<dbReference type="AlphaFoldDB" id="Q2HEA3"/>
<dbReference type="Gene3D" id="3.40.50.720">
    <property type="entry name" value="NAD(P)-binding Rossmann-like Domain"/>
    <property type="match status" value="1"/>
</dbReference>
<organism evidence="5 6">
    <name type="scientific">Chaetomium globosum (strain ATCC 6205 / CBS 148.51 / DSM 1962 / NBRC 6347 / NRRL 1970)</name>
    <name type="common">Soil fungus</name>
    <dbReference type="NCBI Taxonomy" id="306901"/>
    <lineage>
        <taxon>Eukaryota</taxon>
        <taxon>Fungi</taxon>
        <taxon>Dikarya</taxon>
        <taxon>Ascomycota</taxon>
        <taxon>Pezizomycotina</taxon>
        <taxon>Sordariomycetes</taxon>
        <taxon>Sordariomycetidae</taxon>
        <taxon>Sordariales</taxon>
        <taxon>Chaetomiaceae</taxon>
        <taxon>Chaetomium</taxon>
    </lineage>
</organism>
<dbReference type="GeneID" id="4387715"/>
<keyword evidence="6" id="KW-1185">Reference proteome</keyword>
<dbReference type="InterPro" id="IPR002594">
    <property type="entry name" value="GH12"/>
</dbReference>
<dbReference type="EMBL" id="CH408029">
    <property type="protein sequence ID" value="EAQ93216.1"/>
    <property type="molecule type" value="Genomic_DNA"/>
</dbReference>
<dbReference type="VEuPathDB" id="FungiDB:CHGG_01451"/>
<dbReference type="PANTHER" id="PTHR34002">
    <property type="entry name" value="BLR1656 PROTEIN"/>
    <property type="match status" value="1"/>
</dbReference>
<feature type="region of interest" description="Disordered" evidence="3">
    <location>
        <begin position="238"/>
        <end position="297"/>
    </location>
</feature>
<feature type="chain" id="PRO_5004209415" evidence="4">
    <location>
        <begin position="18"/>
        <end position="487"/>
    </location>
</feature>
<accession>Q2HEA3</accession>
<evidence type="ECO:0000313" key="5">
    <source>
        <dbReference type="EMBL" id="EAQ93216.1"/>
    </source>
</evidence>
<gene>
    <name evidence="5" type="ORF">CHGG_01451</name>
</gene>
<sequence>MMKAALLFLATVAGVNSAALAPRQKETLCELYAYWSGNGYELLNNLWGKDAATSGSQCTYLDGASSEGVQWHTTWTWEGGPNNVKSYPYVGRQVAKGRTISSISKMPTSVKWDYDNENIRANVAYDVFTAEDPNHVNSSGDFELMIWLARYGNVYPIGSSVGTVTVAGKTWDLWTGFNGAMRVYSFVPPSGTVKEFSADVKEFYTYLEQNYQFPSSKQNVIDYPPSIASHPALSLSVPWENPTPHHHPRTITTSPRSSTRPRVAIVTGASARHRACHRHPPRTRRTTASPPRDLPALQPHLDSLITELTSTSISTTNTHTPPQPPHHAFPADVTSPEQVAALVHASATTLGPLDTMVANAGIAQVKPLLELTAEDFRRMLDVNVAGVHHCFQAAARAMIAQQKEEHQGGGGDGVGGREREGEEVRGRLIAAASIVAFKPLRCWGLTARVIRGGEGVESGVCDGVGGAWDYGECVRAGDCGYQDVGAD</sequence>
<evidence type="ECO:0000256" key="2">
    <source>
        <dbReference type="RuleBase" id="RU361163"/>
    </source>
</evidence>
<dbReference type="InterPro" id="IPR013319">
    <property type="entry name" value="GH11/12"/>
</dbReference>
<evidence type="ECO:0000256" key="3">
    <source>
        <dbReference type="SAM" id="MobiDB-lite"/>
    </source>
</evidence>
<dbReference type="OrthoDB" id="47007at2759"/>
<dbReference type="Pfam" id="PF00106">
    <property type="entry name" value="adh_short"/>
    <property type="match status" value="1"/>
</dbReference>
<dbReference type="SUPFAM" id="SSF51735">
    <property type="entry name" value="NAD(P)-binding Rossmann-fold domains"/>
    <property type="match status" value="1"/>
</dbReference>
<keyword evidence="4" id="KW-0732">Signal</keyword>
<dbReference type="Proteomes" id="UP000001056">
    <property type="component" value="Unassembled WGS sequence"/>
</dbReference>
<dbReference type="RefSeq" id="XP_001220672.1">
    <property type="nucleotide sequence ID" value="XM_001220671.1"/>
</dbReference>
<dbReference type="InterPro" id="IPR036291">
    <property type="entry name" value="NAD(P)-bd_dom_sf"/>
</dbReference>
<dbReference type="GO" id="GO:0000272">
    <property type="term" value="P:polysaccharide catabolic process"/>
    <property type="evidence" value="ECO:0007669"/>
    <property type="project" value="UniProtKB-KW"/>
</dbReference>
<feature type="compositionally biased region" description="Low complexity" evidence="3">
    <location>
        <begin position="250"/>
        <end position="262"/>
    </location>
</feature>
<evidence type="ECO:0000256" key="1">
    <source>
        <dbReference type="ARBA" id="ARBA00005519"/>
    </source>
</evidence>
<dbReference type="Pfam" id="PF01670">
    <property type="entry name" value="Glyco_hydro_12"/>
    <property type="match status" value="1"/>
</dbReference>
<dbReference type="InParanoid" id="Q2HEA3"/>
<protein>
    <submittedName>
        <fullName evidence="5">Uncharacterized protein</fullName>
    </submittedName>
</protein>
<keyword evidence="2" id="KW-0119">Carbohydrate metabolism</keyword>
<feature type="signal peptide" evidence="4">
    <location>
        <begin position="1"/>
        <end position="17"/>
    </location>
</feature>
<dbReference type="InterPro" id="IPR013320">
    <property type="entry name" value="ConA-like_dom_sf"/>
</dbReference>
<evidence type="ECO:0000313" key="6">
    <source>
        <dbReference type="Proteomes" id="UP000001056"/>
    </source>
</evidence>
<name>Q2HEA3_CHAGB</name>
<dbReference type="HOGENOM" id="CLU_560190_0_0_1"/>
<dbReference type="SUPFAM" id="SSF49899">
    <property type="entry name" value="Concanavalin A-like lectins/glucanases"/>
    <property type="match status" value="1"/>
</dbReference>
<proteinExistence type="inferred from homology"/>
<dbReference type="InterPro" id="IPR002347">
    <property type="entry name" value="SDR_fam"/>
</dbReference>
<dbReference type="GO" id="GO:0008810">
    <property type="term" value="F:cellulase activity"/>
    <property type="evidence" value="ECO:0007669"/>
    <property type="project" value="InterPro"/>
</dbReference>
<comment type="similarity">
    <text evidence="1 2">Belongs to the glycosyl hydrolase 12 (cellulase H) family.</text>
</comment>
<keyword evidence="2" id="KW-0326">Glycosidase</keyword>
<dbReference type="eggNOG" id="ENOG502SH4Y">
    <property type="taxonomic scope" value="Eukaryota"/>
</dbReference>
<keyword evidence="2" id="KW-0624">Polysaccharide degradation</keyword>